<proteinExistence type="predicted"/>
<gene>
    <name evidence="1" type="ORF">BINO364_LOCUS9842</name>
</gene>
<keyword evidence="2" id="KW-1185">Reference proteome</keyword>
<organism evidence="1 2">
    <name type="scientific">Brenthis ino</name>
    <name type="common">lesser marbled fritillary</name>
    <dbReference type="NCBI Taxonomy" id="405034"/>
    <lineage>
        <taxon>Eukaryota</taxon>
        <taxon>Metazoa</taxon>
        <taxon>Ecdysozoa</taxon>
        <taxon>Arthropoda</taxon>
        <taxon>Hexapoda</taxon>
        <taxon>Insecta</taxon>
        <taxon>Pterygota</taxon>
        <taxon>Neoptera</taxon>
        <taxon>Endopterygota</taxon>
        <taxon>Lepidoptera</taxon>
        <taxon>Glossata</taxon>
        <taxon>Ditrysia</taxon>
        <taxon>Papilionoidea</taxon>
        <taxon>Nymphalidae</taxon>
        <taxon>Heliconiinae</taxon>
        <taxon>Argynnini</taxon>
        <taxon>Brenthis</taxon>
    </lineage>
</organism>
<accession>A0A8J9UQF6</accession>
<evidence type="ECO:0000313" key="1">
    <source>
        <dbReference type="EMBL" id="CAH0724087.1"/>
    </source>
</evidence>
<dbReference type="EMBL" id="OV170224">
    <property type="protein sequence ID" value="CAH0724087.1"/>
    <property type="molecule type" value="Genomic_DNA"/>
</dbReference>
<dbReference type="Proteomes" id="UP000838878">
    <property type="component" value="Chromosome 4"/>
</dbReference>
<evidence type="ECO:0000313" key="2">
    <source>
        <dbReference type="Proteomes" id="UP000838878"/>
    </source>
</evidence>
<protein>
    <submittedName>
        <fullName evidence="1">Uncharacterized protein</fullName>
    </submittedName>
</protein>
<feature type="non-terminal residue" evidence="1">
    <location>
        <position position="292"/>
    </location>
</feature>
<dbReference type="OrthoDB" id="7492934at2759"/>
<reference evidence="1" key="1">
    <citation type="submission" date="2021-12" db="EMBL/GenBank/DDBJ databases">
        <authorList>
            <person name="Martin H S."/>
        </authorList>
    </citation>
    <scope>NUCLEOTIDE SEQUENCE</scope>
</reference>
<name>A0A8J9UQF6_9NEOP</name>
<dbReference type="AlphaFoldDB" id="A0A8J9UQF6"/>
<sequence>MESINTKRKLKRTRRNLNEIRKRAYQINNSTFNTRFKTNVGVDKKRDPFKSSIFITSNRLTLLNKTVTSKTVTRSFVYKTECSDGNTYLVNTQCQLKCDNNEDCNSDKIDRKTKGSVSNGVHLFRPLKRINSDSSDTDQNNSFRYSVKSDSLSSELQSDYGEHGYVRFMNDIPKYIYQTAPILLKTDTVEKKIESLRKLYLEFDNNQNYEQITKKYEFTNDFNSSTMENIIENPISYLGCSYPKSEIVDIKDDESSTANSFSSLITCPSPITLYTIDCDSPEYPYYPHKLNE</sequence>